<dbReference type="AlphaFoldDB" id="A0A4C1TXP5"/>
<dbReference type="OrthoDB" id="10066767at2759"/>
<sequence length="150" mass="16559">MLRLRLDVDEEDTVDVNECENTSHLSKTDKSKKRTVILGGNEPSPESDAITFEIKSASKDTLRVMCELSKALADLPTFNGNVSEWIVFRAVYNDTLGLFSDVHNVARIHKALSGEDSQDTDEHELVMSSNFLNKVANQCSASLPIKKSGS</sequence>
<gene>
    <name evidence="1" type="ORF">EVAR_93215_1</name>
</gene>
<organism evidence="1 2">
    <name type="scientific">Eumeta variegata</name>
    <name type="common">Bagworm moth</name>
    <name type="synonym">Eumeta japonica</name>
    <dbReference type="NCBI Taxonomy" id="151549"/>
    <lineage>
        <taxon>Eukaryota</taxon>
        <taxon>Metazoa</taxon>
        <taxon>Ecdysozoa</taxon>
        <taxon>Arthropoda</taxon>
        <taxon>Hexapoda</taxon>
        <taxon>Insecta</taxon>
        <taxon>Pterygota</taxon>
        <taxon>Neoptera</taxon>
        <taxon>Endopterygota</taxon>
        <taxon>Lepidoptera</taxon>
        <taxon>Glossata</taxon>
        <taxon>Ditrysia</taxon>
        <taxon>Tineoidea</taxon>
        <taxon>Psychidae</taxon>
        <taxon>Oiketicinae</taxon>
        <taxon>Eumeta</taxon>
    </lineage>
</organism>
<protein>
    <submittedName>
        <fullName evidence="1">Uncharacterized protein</fullName>
    </submittedName>
</protein>
<comment type="caution">
    <text evidence="1">The sequence shown here is derived from an EMBL/GenBank/DDBJ whole genome shotgun (WGS) entry which is preliminary data.</text>
</comment>
<evidence type="ECO:0000313" key="1">
    <source>
        <dbReference type="EMBL" id="GBP18787.1"/>
    </source>
</evidence>
<dbReference type="Proteomes" id="UP000299102">
    <property type="component" value="Unassembled WGS sequence"/>
</dbReference>
<dbReference type="EMBL" id="BGZK01000101">
    <property type="protein sequence ID" value="GBP18787.1"/>
    <property type="molecule type" value="Genomic_DNA"/>
</dbReference>
<proteinExistence type="predicted"/>
<evidence type="ECO:0000313" key="2">
    <source>
        <dbReference type="Proteomes" id="UP000299102"/>
    </source>
</evidence>
<accession>A0A4C1TXP5</accession>
<name>A0A4C1TXP5_EUMVA</name>
<reference evidence="1 2" key="1">
    <citation type="journal article" date="2019" name="Commun. Biol.">
        <title>The bagworm genome reveals a unique fibroin gene that provides high tensile strength.</title>
        <authorList>
            <person name="Kono N."/>
            <person name="Nakamura H."/>
            <person name="Ohtoshi R."/>
            <person name="Tomita M."/>
            <person name="Numata K."/>
            <person name="Arakawa K."/>
        </authorList>
    </citation>
    <scope>NUCLEOTIDE SEQUENCE [LARGE SCALE GENOMIC DNA]</scope>
</reference>
<keyword evidence="2" id="KW-1185">Reference proteome</keyword>